<sequence length="264" mass="29085">MDAARTERTPCLFVAGSCCCSMESSKESFNSSEDLTPTGSLKMLTLSATGVASAAFSLAHSCANSYPGPRFQFTNVTFESFPFFSSTHQKHLYRALPISYNAVVENTLQLLWTYYHHPRSEDSVVTPKAPTGKFSHLYSNQSSSFFLLCSHRWFSVQALHWVTADIASSEYSTTQETISNDGNQTSVVLLPRHSQGLGYYHPHIPALILRFVIPSIDDTSSCRLNPSKVKGFKTIATVNPLDDFMALKISTAKVSSDPYPALAT</sequence>
<dbReference type="EMBL" id="JAAIUW010000006">
    <property type="protein sequence ID" value="KAF7827532.1"/>
    <property type="molecule type" value="Genomic_DNA"/>
</dbReference>
<gene>
    <name evidence="1" type="ORF">G2W53_018696</name>
</gene>
<evidence type="ECO:0000313" key="2">
    <source>
        <dbReference type="Proteomes" id="UP000634136"/>
    </source>
</evidence>
<dbReference type="Proteomes" id="UP000634136">
    <property type="component" value="Unassembled WGS sequence"/>
</dbReference>
<organism evidence="1 2">
    <name type="scientific">Senna tora</name>
    <dbReference type="NCBI Taxonomy" id="362788"/>
    <lineage>
        <taxon>Eukaryota</taxon>
        <taxon>Viridiplantae</taxon>
        <taxon>Streptophyta</taxon>
        <taxon>Embryophyta</taxon>
        <taxon>Tracheophyta</taxon>
        <taxon>Spermatophyta</taxon>
        <taxon>Magnoliopsida</taxon>
        <taxon>eudicotyledons</taxon>
        <taxon>Gunneridae</taxon>
        <taxon>Pentapetalae</taxon>
        <taxon>rosids</taxon>
        <taxon>fabids</taxon>
        <taxon>Fabales</taxon>
        <taxon>Fabaceae</taxon>
        <taxon>Caesalpinioideae</taxon>
        <taxon>Cassia clade</taxon>
        <taxon>Senna</taxon>
    </lineage>
</organism>
<dbReference type="AlphaFoldDB" id="A0A834TU46"/>
<name>A0A834TU46_9FABA</name>
<keyword evidence="2" id="KW-1185">Reference proteome</keyword>
<protein>
    <submittedName>
        <fullName evidence="1">Protein ACCUMULATION AND REPLICATION OF CHLOROPLASTS 3</fullName>
    </submittedName>
</protein>
<proteinExistence type="predicted"/>
<evidence type="ECO:0000313" key="1">
    <source>
        <dbReference type="EMBL" id="KAF7827532.1"/>
    </source>
</evidence>
<comment type="caution">
    <text evidence="1">The sequence shown here is derived from an EMBL/GenBank/DDBJ whole genome shotgun (WGS) entry which is preliminary data.</text>
</comment>
<reference evidence="1" key="1">
    <citation type="submission" date="2020-09" db="EMBL/GenBank/DDBJ databases">
        <title>Genome-Enabled Discovery of Anthraquinone Biosynthesis in Senna tora.</title>
        <authorList>
            <person name="Kang S.-H."/>
            <person name="Pandey R.P."/>
            <person name="Lee C.-M."/>
            <person name="Sim J.-S."/>
            <person name="Jeong J.-T."/>
            <person name="Choi B.-S."/>
            <person name="Jung M."/>
            <person name="Ginzburg D."/>
            <person name="Zhao K."/>
            <person name="Won S.Y."/>
            <person name="Oh T.-J."/>
            <person name="Yu Y."/>
            <person name="Kim N.-H."/>
            <person name="Lee O.R."/>
            <person name="Lee T.-H."/>
            <person name="Bashyal P."/>
            <person name="Kim T.-S."/>
            <person name="Lee W.-H."/>
            <person name="Kawkins C."/>
            <person name="Kim C.-K."/>
            <person name="Kim J.S."/>
            <person name="Ahn B.O."/>
            <person name="Rhee S.Y."/>
            <person name="Sohng J.K."/>
        </authorList>
    </citation>
    <scope>NUCLEOTIDE SEQUENCE</scope>
    <source>
        <tissue evidence="1">Leaf</tissue>
    </source>
</reference>
<accession>A0A834TU46</accession>